<keyword evidence="2" id="KW-1185">Reference proteome</keyword>
<proteinExistence type="predicted"/>
<organism evidence="1 2">
    <name type="scientific">Racocetra persica</name>
    <dbReference type="NCBI Taxonomy" id="160502"/>
    <lineage>
        <taxon>Eukaryota</taxon>
        <taxon>Fungi</taxon>
        <taxon>Fungi incertae sedis</taxon>
        <taxon>Mucoromycota</taxon>
        <taxon>Glomeromycotina</taxon>
        <taxon>Glomeromycetes</taxon>
        <taxon>Diversisporales</taxon>
        <taxon>Gigasporaceae</taxon>
        <taxon>Racocetra</taxon>
    </lineage>
</organism>
<reference evidence="1" key="1">
    <citation type="submission" date="2021-06" db="EMBL/GenBank/DDBJ databases">
        <authorList>
            <person name="Kallberg Y."/>
            <person name="Tangrot J."/>
            <person name="Rosling A."/>
        </authorList>
    </citation>
    <scope>NUCLEOTIDE SEQUENCE</scope>
    <source>
        <strain evidence="1">MA461A</strain>
    </source>
</reference>
<comment type="caution">
    <text evidence="1">The sequence shown here is derived from an EMBL/GenBank/DDBJ whole genome shotgun (WGS) entry which is preliminary data.</text>
</comment>
<protein>
    <submittedName>
        <fullName evidence="1">24965_t:CDS:1</fullName>
    </submittedName>
</protein>
<accession>A0ACA9R924</accession>
<dbReference type="Proteomes" id="UP000789920">
    <property type="component" value="Unassembled WGS sequence"/>
</dbReference>
<dbReference type="EMBL" id="CAJVQC010046338">
    <property type="protein sequence ID" value="CAG8782870.1"/>
    <property type="molecule type" value="Genomic_DNA"/>
</dbReference>
<feature type="non-terminal residue" evidence="1">
    <location>
        <position position="1"/>
    </location>
</feature>
<name>A0ACA9R924_9GLOM</name>
<evidence type="ECO:0000313" key="2">
    <source>
        <dbReference type="Proteomes" id="UP000789920"/>
    </source>
</evidence>
<gene>
    <name evidence="1" type="ORF">RPERSI_LOCUS17863</name>
</gene>
<evidence type="ECO:0000313" key="1">
    <source>
        <dbReference type="EMBL" id="CAG8782870.1"/>
    </source>
</evidence>
<sequence length="50" mass="5669">PIAFIIIIDFAYFAIGSALNSIIKIVRRIEEHSRRKIDNVQSTAIKEAIL</sequence>
<feature type="non-terminal residue" evidence="1">
    <location>
        <position position="50"/>
    </location>
</feature>